<gene>
    <name evidence="2" type="ORF">SAMN05216466_113222</name>
</gene>
<reference evidence="2 3" key="1">
    <citation type="submission" date="2016-10" db="EMBL/GenBank/DDBJ databases">
        <authorList>
            <person name="de Groot N.N."/>
        </authorList>
    </citation>
    <scope>NUCLEOTIDE SEQUENCE [LARGE SCALE GENOMIC DNA]</scope>
    <source>
        <strain evidence="2 3">LMG 2247</strain>
    </source>
</reference>
<accession>A0A1G8FKA4</accession>
<evidence type="ECO:0000256" key="1">
    <source>
        <dbReference type="SAM" id="MobiDB-lite"/>
    </source>
</evidence>
<sequence length="274" mass="31229">MPIIRAPRPERDFTVIANHILSDSRLSWAARGMLVHLLSKPDHWSVNVQALVNETQACSRASGRDAVYRTLEELDEAGYIVRKRLADGSVVTTVYEQPVPENPDVGQKPHPEKPDLEKPDRDNPDVLVRTEFIERTEVVERTEGLPASTPTAVKPKTRKGTKITLQAFIDGCKSAGVKAISEDDPIYEWAKKVGVSEEMIAIGWAVFKGRHVEDETKRYADWRAHFRNAMKNNWYRLWYISSDETCALTTVGEMARREHRSQARPRYDDARYAN</sequence>
<organism evidence="2 3">
    <name type="scientific">Paraburkholderia phenazinium</name>
    <dbReference type="NCBI Taxonomy" id="60549"/>
    <lineage>
        <taxon>Bacteria</taxon>
        <taxon>Pseudomonadati</taxon>
        <taxon>Pseudomonadota</taxon>
        <taxon>Betaproteobacteria</taxon>
        <taxon>Burkholderiales</taxon>
        <taxon>Burkholderiaceae</taxon>
        <taxon>Paraburkholderia</taxon>
    </lineage>
</organism>
<dbReference type="OrthoDB" id="8565761at2"/>
<dbReference type="EMBL" id="FNCJ01000013">
    <property type="protein sequence ID" value="SDH82574.1"/>
    <property type="molecule type" value="Genomic_DNA"/>
</dbReference>
<feature type="compositionally biased region" description="Basic and acidic residues" evidence="1">
    <location>
        <begin position="107"/>
        <end position="124"/>
    </location>
</feature>
<evidence type="ECO:0008006" key="4">
    <source>
        <dbReference type="Google" id="ProtNLM"/>
    </source>
</evidence>
<dbReference type="Proteomes" id="UP000199706">
    <property type="component" value="Unassembled WGS sequence"/>
</dbReference>
<protein>
    <recommendedName>
        <fullName evidence="4">Helix-turn-helix domain-containing protein</fullName>
    </recommendedName>
</protein>
<evidence type="ECO:0000313" key="3">
    <source>
        <dbReference type="Proteomes" id="UP000199706"/>
    </source>
</evidence>
<feature type="region of interest" description="Disordered" evidence="1">
    <location>
        <begin position="97"/>
        <end position="125"/>
    </location>
</feature>
<evidence type="ECO:0000313" key="2">
    <source>
        <dbReference type="EMBL" id="SDH82574.1"/>
    </source>
</evidence>
<dbReference type="AlphaFoldDB" id="A0A1G8FKA4"/>
<dbReference type="RefSeq" id="WP_090688461.1">
    <property type="nucleotide sequence ID" value="NZ_CADERL010000013.1"/>
</dbReference>
<name>A0A1G8FKA4_9BURK</name>
<proteinExistence type="predicted"/>